<sequence length="139" mass="16646">MSDSRSYEDLDRKTFEELCSQRGLSFKKKVPKRELKNLLMASDQEADAPKMLAVRNQLQLEHEQKWIDLRLHEKQKIVVDMEREARERIAKMEQEAAERERAAHLRHMERLAAEEKAHQMQQKSARLQLQVLEDQKRLR</sequence>
<reference evidence="3" key="1">
    <citation type="journal article" date="2013" name="Nat. Genet.">
        <title>The draft genomes of soft-shell turtle and green sea turtle yield insights into the development and evolution of the turtle-specific body plan.</title>
        <authorList>
            <person name="Wang Z."/>
            <person name="Pascual-Anaya J."/>
            <person name="Zadissa A."/>
            <person name="Li W."/>
            <person name="Niimura Y."/>
            <person name="Huang Z."/>
            <person name="Li C."/>
            <person name="White S."/>
            <person name="Xiong Z."/>
            <person name="Fang D."/>
            <person name="Wang B."/>
            <person name="Ming Y."/>
            <person name="Chen Y."/>
            <person name="Zheng Y."/>
            <person name="Kuraku S."/>
            <person name="Pignatelli M."/>
            <person name="Herrero J."/>
            <person name="Beal K."/>
            <person name="Nozawa M."/>
            <person name="Li Q."/>
            <person name="Wang J."/>
            <person name="Zhang H."/>
            <person name="Yu L."/>
            <person name="Shigenobu S."/>
            <person name="Wang J."/>
            <person name="Liu J."/>
            <person name="Flicek P."/>
            <person name="Searle S."/>
            <person name="Wang J."/>
            <person name="Kuratani S."/>
            <person name="Yin Y."/>
            <person name="Aken B."/>
            <person name="Zhang G."/>
            <person name="Irie N."/>
        </authorList>
    </citation>
    <scope>NUCLEOTIDE SEQUENCE [LARGE SCALE GENOMIC DNA]</scope>
</reference>
<protein>
    <submittedName>
        <fullName evidence="2">Uncharacterized protein</fullName>
    </submittedName>
</protein>
<keyword evidence="3" id="KW-1185">Reference proteome</keyword>
<feature type="coiled-coil region" evidence="1">
    <location>
        <begin position="82"/>
        <end position="130"/>
    </location>
</feature>
<keyword evidence="1" id="KW-0175">Coiled coil</keyword>
<dbReference type="Proteomes" id="UP000031443">
    <property type="component" value="Unassembled WGS sequence"/>
</dbReference>
<gene>
    <name evidence="2" type="ORF">UY3_04182</name>
</gene>
<dbReference type="AlphaFoldDB" id="M7BL37"/>
<evidence type="ECO:0000313" key="3">
    <source>
        <dbReference type="Proteomes" id="UP000031443"/>
    </source>
</evidence>
<organism evidence="2 3">
    <name type="scientific">Chelonia mydas</name>
    <name type="common">Green sea-turtle</name>
    <name type="synonym">Chelonia agassizi</name>
    <dbReference type="NCBI Taxonomy" id="8469"/>
    <lineage>
        <taxon>Eukaryota</taxon>
        <taxon>Metazoa</taxon>
        <taxon>Chordata</taxon>
        <taxon>Craniata</taxon>
        <taxon>Vertebrata</taxon>
        <taxon>Euteleostomi</taxon>
        <taxon>Archelosauria</taxon>
        <taxon>Testudinata</taxon>
        <taxon>Testudines</taxon>
        <taxon>Cryptodira</taxon>
        <taxon>Durocryptodira</taxon>
        <taxon>Americhelydia</taxon>
        <taxon>Chelonioidea</taxon>
        <taxon>Cheloniidae</taxon>
        <taxon>Chelonia</taxon>
    </lineage>
</organism>
<name>M7BL37_CHEMY</name>
<proteinExistence type="predicted"/>
<dbReference type="EMBL" id="KB518916">
    <property type="protein sequence ID" value="EMP38616.1"/>
    <property type="molecule type" value="Genomic_DNA"/>
</dbReference>
<evidence type="ECO:0000313" key="2">
    <source>
        <dbReference type="EMBL" id="EMP38616.1"/>
    </source>
</evidence>
<evidence type="ECO:0000256" key="1">
    <source>
        <dbReference type="SAM" id="Coils"/>
    </source>
</evidence>
<accession>M7BL37</accession>